<dbReference type="GO" id="GO:0051082">
    <property type="term" value="F:unfolded protein binding"/>
    <property type="evidence" value="ECO:0007669"/>
    <property type="project" value="InterPro"/>
</dbReference>
<dbReference type="GO" id="GO:0005524">
    <property type="term" value="F:ATP binding"/>
    <property type="evidence" value="ECO:0007669"/>
    <property type="project" value="InterPro"/>
</dbReference>
<evidence type="ECO:0000313" key="3">
    <source>
        <dbReference type="EMBL" id="KAG5613501.1"/>
    </source>
</evidence>
<evidence type="ECO:0000313" key="4">
    <source>
        <dbReference type="Proteomes" id="UP000824120"/>
    </source>
</evidence>
<proteinExistence type="inferred from homology"/>
<comment type="caution">
    <text evidence="3">The sequence shown here is derived from an EMBL/GenBank/DDBJ whole genome shotgun (WGS) entry which is preliminary data.</text>
</comment>
<dbReference type="SUPFAM" id="SSF48371">
    <property type="entry name" value="ARM repeat"/>
    <property type="match status" value="1"/>
</dbReference>
<dbReference type="EMBL" id="JACXVP010000004">
    <property type="protein sequence ID" value="KAG5613501.1"/>
    <property type="molecule type" value="Genomic_DNA"/>
</dbReference>
<evidence type="ECO:0000256" key="2">
    <source>
        <dbReference type="ARBA" id="ARBA00023186"/>
    </source>
</evidence>
<keyword evidence="4" id="KW-1185">Reference proteome</keyword>
<keyword evidence="2" id="KW-0143">Chaperone</keyword>
<organism evidence="3 4">
    <name type="scientific">Solanum commersonii</name>
    <name type="common">Commerson's wild potato</name>
    <name type="synonym">Commerson's nightshade</name>
    <dbReference type="NCBI Taxonomy" id="4109"/>
    <lineage>
        <taxon>Eukaryota</taxon>
        <taxon>Viridiplantae</taxon>
        <taxon>Streptophyta</taxon>
        <taxon>Embryophyta</taxon>
        <taxon>Tracheophyta</taxon>
        <taxon>Spermatophyta</taxon>
        <taxon>Magnoliopsida</taxon>
        <taxon>eudicotyledons</taxon>
        <taxon>Gunneridae</taxon>
        <taxon>Pentapetalae</taxon>
        <taxon>asterids</taxon>
        <taxon>lamiids</taxon>
        <taxon>Solanales</taxon>
        <taxon>Solanaceae</taxon>
        <taxon>Solanoideae</taxon>
        <taxon>Solaneae</taxon>
        <taxon>Solanum</taxon>
    </lineage>
</organism>
<feature type="non-terminal residue" evidence="3">
    <location>
        <position position="1"/>
    </location>
</feature>
<dbReference type="GO" id="GO:0016887">
    <property type="term" value="F:ATP hydrolysis activity"/>
    <property type="evidence" value="ECO:0007669"/>
    <property type="project" value="InterPro"/>
</dbReference>
<reference evidence="3 4" key="1">
    <citation type="submission" date="2020-09" db="EMBL/GenBank/DDBJ databases">
        <title>De no assembly of potato wild relative species, Solanum commersonii.</title>
        <authorList>
            <person name="Cho K."/>
        </authorList>
    </citation>
    <scope>NUCLEOTIDE SEQUENCE [LARGE SCALE GENOMIC DNA]</scope>
    <source>
        <strain evidence="3">LZ3.2</strain>
        <tissue evidence="3">Leaf</tissue>
    </source>
</reference>
<dbReference type="OrthoDB" id="1289836at2759"/>
<gene>
    <name evidence="3" type="ORF">H5410_024782</name>
</gene>
<comment type="similarity">
    <text evidence="1">Belongs to the heat shock protein 90 family.</text>
</comment>
<dbReference type="AlphaFoldDB" id="A0A9J5ZMW0"/>
<name>A0A9J5ZMW0_SOLCO</name>
<dbReference type="GO" id="GO:0140662">
    <property type="term" value="F:ATP-dependent protein folding chaperone"/>
    <property type="evidence" value="ECO:0007669"/>
    <property type="project" value="InterPro"/>
</dbReference>
<dbReference type="InterPro" id="IPR016024">
    <property type="entry name" value="ARM-type_fold"/>
</dbReference>
<protein>
    <submittedName>
        <fullName evidence="3">Uncharacterized protein</fullName>
    </submittedName>
</protein>
<accession>A0A9J5ZMW0</accession>
<dbReference type="InterPro" id="IPR001404">
    <property type="entry name" value="Hsp90_fam"/>
</dbReference>
<evidence type="ECO:0000256" key="1">
    <source>
        <dbReference type="ARBA" id="ARBA00008239"/>
    </source>
</evidence>
<sequence>MSTSMGFVKKMKQHFKFEMDDVFSEQIKFESTKEIVQLTIKQFKKEFENHQRKEILPEWISLWESKDDDKLIRRSLKLIHKVIEEYSDEFFNRKKESTKEIVQLTIKQFKKEFENHLRKEILPKYISLWASMDDDKLIRRSLKLIHKVIKEDPDEFVNRKKGFSRMIEPWITKDYVQKKGLYTKMWTKFGNVIKFGIVKSEANRNEFANFLRFE</sequence>
<dbReference type="Proteomes" id="UP000824120">
    <property type="component" value="Chromosome 4"/>
</dbReference>
<dbReference type="Pfam" id="PF00183">
    <property type="entry name" value="HSP90"/>
    <property type="match status" value="1"/>
</dbReference>